<dbReference type="Gene3D" id="1.10.630.10">
    <property type="entry name" value="Cytochrome P450"/>
    <property type="match status" value="1"/>
</dbReference>
<keyword evidence="7 13" id="KW-0479">Metal-binding</keyword>
<dbReference type="InterPro" id="IPR017972">
    <property type="entry name" value="Cyt_P450_CS"/>
</dbReference>
<dbReference type="InterPro" id="IPR050364">
    <property type="entry name" value="Cytochrome_P450_fung"/>
</dbReference>
<evidence type="ECO:0000256" key="7">
    <source>
        <dbReference type="ARBA" id="ARBA00022723"/>
    </source>
</evidence>
<dbReference type="GO" id="GO:0016705">
    <property type="term" value="F:oxidoreductase activity, acting on paired donors, with incorporation or reduction of molecular oxygen"/>
    <property type="evidence" value="ECO:0007669"/>
    <property type="project" value="InterPro"/>
</dbReference>
<proteinExistence type="inferred from homology"/>
<dbReference type="PRINTS" id="PR00463">
    <property type="entry name" value="EP450I"/>
</dbReference>
<dbReference type="CDD" id="cd11065">
    <property type="entry name" value="CYP64-like"/>
    <property type="match status" value="1"/>
</dbReference>
<evidence type="ECO:0000256" key="14">
    <source>
        <dbReference type="RuleBase" id="RU000461"/>
    </source>
</evidence>
<dbReference type="InterPro" id="IPR002401">
    <property type="entry name" value="Cyt_P450_E_grp-I"/>
</dbReference>
<sequence length="544" mass="61224">MSFSNTTSVSQGAAEAVRILHTYLHSSSLHVGSPLVKFEHAMITACACIVVVLGLRALFSRKRRSLPLPPGPRGLPILGNLFDMPRSTYWRVFDNWAKQYGDVVHLNILGKSVILLGSAEATTDLLEHRTAIYSDRPGFPIMDMIGHEWNFALMKYGKDWREQRRLFSTQYTSVKGLHMFYDAHRSSTSKLLMDVLKNPDEYTEHLRLRSGRLIFDVTYGIVVESVEDPICKVAGDVMEVVSFALSPPMLVFNAAAIMEFIPKWLGGSAFGLRVQKWRDDIREFRTGPFEVCKKNLNKGVARPSYTASLLQELSPAEGSHEEDMIRDTAAIAYGAAFESSVTSAEIFILTMALFPEVQKRAQEEIDRVVGTNRLPDFADRERLPYVTAVMKEVLRWHPPAPMGIPRQLREDDTYKGYHLPRGAVVMGNVWAITHDEKKYPEPFAFKPERYLADDGTLDCSTNDPSRYAFGFGRRACPGKFLAEDSLWLTIAHFLSVFNMSFAEGTPSKIEFLNGTVTRPVPHKYKISPRSENSKQLVECAVGAL</sequence>
<dbReference type="GO" id="GO:0004497">
    <property type="term" value="F:monooxygenase activity"/>
    <property type="evidence" value="ECO:0007669"/>
    <property type="project" value="UniProtKB-KW"/>
</dbReference>
<comment type="cofactor">
    <cofactor evidence="1 13">
        <name>heme</name>
        <dbReference type="ChEBI" id="CHEBI:30413"/>
    </cofactor>
</comment>
<evidence type="ECO:0000256" key="8">
    <source>
        <dbReference type="ARBA" id="ARBA00022989"/>
    </source>
</evidence>
<dbReference type="PRINTS" id="PR00385">
    <property type="entry name" value="P450"/>
</dbReference>
<comment type="pathway">
    <text evidence="3">Secondary metabolite biosynthesis.</text>
</comment>
<keyword evidence="8" id="KW-1133">Transmembrane helix</keyword>
<comment type="caution">
    <text evidence="15">The sequence shown here is derived from an EMBL/GenBank/DDBJ whole genome shotgun (WGS) entry which is preliminary data.</text>
</comment>
<evidence type="ECO:0000256" key="5">
    <source>
        <dbReference type="ARBA" id="ARBA00022617"/>
    </source>
</evidence>
<dbReference type="AlphaFoldDB" id="A0AAD7TQI7"/>
<keyword evidence="5 13" id="KW-0349">Heme</keyword>
<dbReference type="SUPFAM" id="SSF48264">
    <property type="entry name" value="Cytochrome P450"/>
    <property type="match status" value="1"/>
</dbReference>
<name>A0AAD7TQI7_9APHY</name>
<dbReference type="GO" id="GO:0020037">
    <property type="term" value="F:heme binding"/>
    <property type="evidence" value="ECO:0007669"/>
    <property type="project" value="InterPro"/>
</dbReference>
<dbReference type="EMBL" id="JAPEVG010000190">
    <property type="protein sequence ID" value="KAJ8474391.1"/>
    <property type="molecule type" value="Genomic_DNA"/>
</dbReference>
<evidence type="ECO:0000256" key="4">
    <source>
        <dbReference type="ARBA" id="ARBA00010617"/>
    </source>
</evidence>
<dbReference type="Proteomes" id="UP001215151">
    <property type="component" value="Unassembled WGS sequence"/>
</dbReference>
<organism evidence="15 16">
    <name type="scientific">Trametes cubensis</name>
    <dbReference type="NCBI Taxonomy" id="1111947"/>
    <lineage>
        <taxon>Eukaryota</taxon>
        <taxon>Fungi</taxon>
        <taxon>Dikarya</taxon>
        <taxon>Basidiomycota</taxon>
        <taxon>Agaricomycotina</taxon>
        <taxon>Agaricomycetes</taxon>
        <taxon>Polyporales</taxon>
        <taxon>Polyporaceae</taxon>
        <taxon>Trametes</taxon>
    </lineage>
</organism>
<evidence type="ECO:0000256" key="1">
    <source>
        <dbReference type="ARBA" id="ARBA00001971"/>
    </source>
</evidence>
<dbReference type="PANTHER" id="PTHR46300">
    <property type="entry name" value="P450, PUTATIVE (EUROFUNG)-RELATED-RELATED"/>
    <property type="match status" value="1"/>
</dbReference>
<evidence type="ECO:0000313" key="15">
    <source>
        <dbReference type="EMBL" id="KAJ8474391.1"/>
    </source>
</evidence>
<accession>A0AAD7TQI7</accession>
<evidence type="ECO:0008006" key="17">
    <source>
        <dbReference type="Google" id="ProtNLM"/>
    </source>
</evidence>
<evidence type="ECO:0000256" key="11">
    <source>
        <dbReference type="ARBA" id="ARBA00023033"/>
    </source>
</evidence>
<dbReference type="Pfam" id="PF00067">
    <property type="entry name" value="p450"/>
    <property type="match status" value="1"/>
</dbReference>
<feature type="binding site" description="axial binding residue" evidence="13">
    <location>
        <position position="476"/>
    </location>
    <ligand>
        <name>heme</name>
        <dbReference type="ChEBI" id="CHEBI:30413"/>
    </ligand>
    <ligandPart>
        <name>Fe</name>
        <dbReference type="ChEBI" id="CHEBI:18248"/>
    </ligandPart>
</feature>
<keyword evidence="16" id="KW-1185">Reference proteome</keyword>
<evidence type="ECO:0000256" key="6">
    <source>
        <dbReference type="ARBA" id="ARBA00022692"/>
    </source>
</evidence>
<evidence type="ECO:0000256" key="3">
    <source>
        <dbReference type="ARBA" id="ARBA00005179"/>
    </source>
</evidence>
<comment type="similarity">
    <text evidence="4 14">Belongs to the cytochrome P450 family.</text>
</comment>
<keyword evidence="6" id="KW-0812">Transmembrane</keyword>
<dbReference type="PANTHER" id="PTHR46300:SF7">
    <property type="entry name" value="P450, PUTATIVE (EUROFUNG)-RELATED"/>
    <property type="match status" value="1"/>
</dbReference>
<reference evidence="15" key="1">
    <citation type="submission" date="2022-11" db="EMBL/GenBank/DDBJ databases">
        <title>Genome Sequence of Cubamyces cubensis.</title>
        <authorList>
            <person name="Buettner E."/>
        </authorList>
    </citation>
    <scope>NUCLEOTIDE SEQUENCE</scope>
    <source>
        <strain evidence="15">MPL-01</strain>
    </source>
</reference>
<evidence type="ECO:0000256" key="13">
    <source>
        <dbReference type="PIRSR" id="PIRSR602401-1"/>
    </source>
</evidence>
<dbReference type="InterPro" id="IPR036396">
    <property type="entry name" value="Cyt_P450_sf"/>
</dbReference>
<dbReference type="InterPro" id="IPR001128">
    <property type="entry name" value="Cyt_P450"/>
</dbReference>
<keyword evidence="12" id="KW-0472">Membrane</keyword>
<gene>
    <name evidence="15" type="ORF">ONZ51_g7253</name>
</gene>
<evidence type="ECO:0000256" key="2">
    <source>
        <dbReference type="ARBA" id="ARBA00004167"/>
    </source>
</evidence>
<protein>
    <recommendedName>
        <fullName evidence="17">Cytochrome P450</fullName>
    </recommendedName>
</protein>
<keyword evidence="11 14" id="KW-0503">Monooxygenase</keyword>
<dbReference type="GO" id="GO:0005506">
    <property type="term" value="F:iron ion binding"/>
    <property type="evidence" value="ECO:0007669"/>
    <property type="project" value="InterPro"/>
</dbReference>
<evidence type="ECO:0000256" key="12">
    <source>
        <dbReference type="ARBA" id="ARBA00023136"/>
    </source>
</evidence>
<comment type="subcellular location">
    <subcellularLocation>
        <location evidence="2">Membrane</location>
        <topology evidence="2">Single-pass membrane protein</topology>
    </subcellularLocation>
</comment>
<keyword evidence="9 14" id="KW-0560">Oxidoreductase</keyword>
<dbReference type="PROSITE" id="PS00086">
    <property type="entry name" value="CYTOCHROME_P450"/>
    <property type="match status" value="1"/>
</dbReference>
<evidence type="ECO:0000313" key="16">
    <source>
        <dbReference type="Proteomes" id="UP001215151"/>
    </source>
</evidence>
<evidence type="ECO:0000256" key="9">
    <source>
        <dbReference type="ARBA" id="ARBA00023002"/>
    </source>
</evidence>
<dbReference type="GO" id="GO:0016020">
    <property type="term" value="C:membrane"/>
    <property type="evidence" value="ECO:0007669"/>
    <property type="project" value="UniProtKB-SubCell"/>
</dbReference>
<evidence type="ECO:0000256" key="10">
    <source>
        <dbReference type="ARBA" id="ARBA00023004"/>
    </source>
</evidence>
<keyword evidence="10 13" id="KW-0408">Iron</keyword>